<dbReference type="EMBL" id="ANIN01000002">
    <property type="protein sequence ID" value="ELA08561.1"/>
    <property type="molecule type" value="Genomic_DNA"/>
</dbReference>
<keyword evidence="9" id="KW-1185">Reference proteome</keyword>
<evidence type="ECO:0000256" key="1">
    <source>
        <dbReference type="ARBA" id="ARBA00022490"/>
    </source>
</evidence>
<dbReference type="InterPro" id="IPR020579">
    <property type="entry name" value="Exonuc_VII_lsu_C"/>
</dbReference>
<keyword evidence="1" id="KW-0963">Cytoplasm</keyword>
<dbReference type="STRING" id="1230338.MOMA_08366"/>
<evidence type="ECO:0000259" key="6">
    <source>
        <dbReference type="Pfam" id="PF02601"/>
    </source>
</evidence>
<feature type="domain" description="OB-fold nucleic acid binding" evidence="7">
    <location>
        <begin position="33"/>
        <end position="136"/>
    </location>
</feature>
<protein>
    <recommendedName>
        <fullName evidence="5">Exodeoxyribonuclease 7 large subunit</fullName>
        <ecNumber evidence="5">3.1.11.6</ecNumber>
    </recommendedName>
</protein>
<dbReference type="GO" id="GO:0005737">
    <property type="term" value="C:cytoplasm"/>
    <property type="evidence" value="ECO:0007669"/>
    <property type="project" value="UniProtKB-SubCell"/>
</dbReference>
<keyword evidence="2 5" id="KW-0540">Nuclease</keyword>
<dbReference type="PANTHER" id="PTHR30008:SF0">
    <property type="entry name" value="EXODEOXYRIBONUCLEASE 7 LARGE SUBUNIT"/>
    <property type="match status" value="1"/>
</dbReference>
<dbReference type="eggNOG" id="COG1570">
    <property type="taxonomic scope" value="Bacteria"/>
</dbReference>
<comment type="similarity">
    <text evidence="5">Belongs to the XseA family.</text>
</comment>
<dbReference type="EC" id="3.1.11.6" evidence="5"/>
<evidence type="ECO:0000256" key="5">
    <source>
        <dbReference type="RuleBase" id="RU004355"/>
    </source>
</evidence>
<dbReference type="Pfam" id="PF13742">
    <property type="entry name" value="tRNA_anti_2"/>
    <property type="match status" value="1"/>
</dbReference>
<dbReference type="NCBIfam" id="TIGR00237">
    <property type="entry name" value="xseA"/>
    <property type="match status" value="1"/>
</dbReference>
<dbReference type="Pfam" id="PF02601">
    <property type="entry name" value="Exonuc_VII_L"/>
    <property type="match status" value="1"/>
</dbReference>
<dbReference type="GO" id="GO:0003676">
    <property type="term" value="F:nucleic acid binding"/>
    <property type="evidence" value="ECO:0007669"/>
    <property type="project" value="InterPro"/>
</dbReference>
<evidence type="ECO:0000313" key="8">
    <source>
        <dbReference type="EMBL" id="ELA08561.1"/>
    </source>
</evidence>
<evidence type="ECO:0000256" key="4">
    <source>
        <dbReference type="ARBA" id="ARBA00022839"/>
    </source>
</evidence>
<dbReference type="InterPro" id="IPR003753">
    <property type="entry name" value="Exonuc_VII_L"/>
</dbReference>
<dbReference type="PATRIC" id="fig|1230338.3.peg.1790"/>
<keyword evidence="4 5" id="KW-0269">Exonuclease</keyword>
<accession>L2F736</accession>
<dbReference type="RefSeq" id="WP_009502119.1">
    <property type="nucleotide sequence ID" value="NZ_ANIN01000002.1"/>
</dbReference>
<evidence type="ECO:0000256" key="3">
    <source>
        <dbReference type="ARBA" id="ARBA00022801"/>
    </source>
</evidence>
<dbReference type="InterPro" id="IPR025824">
    <property type="entry name" value="OB-fold_nuc-bd_dom"/>
</dbReference>
<evidence type="ECO:0000259" key="7">
    <source>
        <dbReference type="Pfam" id="PF13742"/>
    </source>
</evidence>
<feature type="domain" description="Exonuclease VII large subunit C-terminal" evidence="6">
    <location>
        <begin position="161"/>
        <end position="365"/>
    </location>
</feature>
<evidence type="ECO:0000313" key="9">
    <source>
        <dbReference type="Proteomes" id="UP000023795"/>
    </source>
</evidence>
<evidence type="ECO:0000256" key="2">
    <source>
        <dbReference type="ARBA" id="ARBA00022722"/>
    </source>
</evidence>
<gene>
    <name evidence="8" type="primary">xseA</name>
    <name evidence="8" type="ORF">MOMA_08366</name>
</gene>
<dbReference type="GO" id="GO:0009318">
    <property type="term" value="C:exodeoxyribonuclease VII complex"/>
    <property type="evidence" value="ECO:0007669"/>
    <property type="project" value="UniProtKB-UniRule"/>
</dbReference>
<dbReference type="Proteomes" id="UP000023795">
    <property type="component" value="Unassembled WGS sequence"/>
</dbReference>
<comment type="subcellular location">
    <subcellularLocation>
        <location evidence="5">Cytoplasm</location>
    </subcellularLocation>
</comment>
<comment type="caution">
    <text evidence="8">The sequence shown here is derived from an EMBL/GenBank/DDBJ whole genome shotgun (WGS) entry which is preliminary data.</text>
</comment>
<organism evidence="8 9">
    <name type="scientific">Moraxella macacae 0408225</name>
    <dbReference type="NCBI Taxonomy" id="1230338"/>
    <lineage>
        <taxon>Bacteria</taxon>
        <taxon>Pseudomonadati</taxon>
        <taxon>Pseudomonadota</taxon>
        <taxon>Gammaproteobacteria</taxon>
        <taxon>Moraxellales</taxon>
        <taxon>Moraxellaceae</taxon>
        <taxon>Moraxella</taxon>
    </lineage>
</organism>
<dbReference type="GO" id="GO:0008855">
    <property type="term" value="F:exodeoxyribonuclease VII activity"/>
    <property type="evidence" value="ECO:0007669"/>
    <property type="project" value="UniProtKB-UniRule"/>
</dbReference>
<dbReference type="GO" id="GO:0006308">
    <property type="term" value="P:DNA catabolic process"/>
    <property type="evidence" value="ECO:0007669"/>
    <property type="project" value="UniProtKB-UniRule"/>
</dbReference>
<reference evidence="8 9" key="1">
    <citation type="journal article" date="2013" name="Genome Announc.">
        <title>Genome Sequence of Moraxella macacae 0408225, a Novel Bacterial Species Isolated from a Cynomolgus Macaque with Epistaxis.</title>
        <authorList>
            <person name="Ladner J.T."/>
            <person name="Whitehouse C.A."/>
            <person name="Koroleva G.I."/>
            <person name="Palacios G.F."/>
        </authorList>
    </citation>
    <scope>NUCLEOTIDE SEQUENCE [LARGE SCALE GENOMIC DNA]</scope>
    <source>
        <strain evidence="8 9">0408225</strain>
    </source>
</reference>
<proteinExistence type="inferred from homology"/>
<dbReference type="PANTHER" id="PTHR30008">
    <property type="entry name" value="EXODEOXYRIBONUCLEASE 7 LARGE SUBUNIT"/>
    <property type="match status" value="1"/>
</dbReference>
<comment type="catalytic activity">
    <reaction evidence="5">
        <text>Exonucleolytic cleavage in either 5'- to 3'- or 3'- to 5'-direction to yield nucleoside 5'-phosphates.</text>
        <dbReference type="EC" id="3.1.11.6"/>
    </reaction>
</comment>
<keyword evidence="3 5" id="KW-0378">Hydrolase</keyword>
<name>L2F736_9GAMM</name>
<dbReference type="CDD" id="cd04489">
    <property type="entry name" value="ExoVII_LU_OBF"/>
    <property type="match status" value="1"/>
</dbReference>
<sequence length="439" mass="49303">MPRLITQTPDDFLLSLLDENEQTDKPPQNHTLSLADYLQTVQLVIHETLHSAWVKAEIRSVSSKSGHFYFELADKDTDGKINASCRGNLWRSNANKVIRRFEQTTGITPDKGLTLLFKINANFHPQYGFSVTILDIDPSFTLGEMAQKYQQMLQKLADNDLLTKNQSLTTPFDIQNVLVIAPENAAGLGDFRADADRLQRTKACQFFYQHATFQGNHAPDSIQKAINTGLEHLHAQQILPDILVIIRGGGSVGDLAYLNDYQLSAFLAKLPLPVWVGIGHERDRVLLDEVAHTSFDTPSKVIANIYKHLSSITQAAKNAFLQIGTISQQQILQHKQQINAPLLQINQLAKQQLALAKQQTNQQLQNIKYLSFQQIQQAKQQSEQLRALILLQNPKNILNQGYSIIRNEQQQIITSVNQIQPKQALNIELKDGIVPVTVG</sequence>
<dbReference type="AlphaFoldDB" id="L2F736"/>